<keyword evidence="17" id="KW-1185">Reference proteome</keyword>
<dbReference type="Proteomes" id="UP001159427">
    <property type="component" value="Unassembled WGS sequence"/>
</dbReference>
<dbReference type="InterPro" id="IPR035914">
    <property type="entry name" value="Sperma_CUB_dom_sf"/>
</dbReference>
<name>A0ABN8RD49_9CNID</name>
<feature type="non-terminal residue" evidence="16">
    <location>
        <position position="1"/>
    </location>
</feature>
<dbReference type="InterPro" id="IPR000859">
    <property type="entry name" value="CUB_dom"/>
</dbReference>
<dbReference type="InterPro" id="IPR000719">
    <property type="entry name" value="Prot_kinase_dom"/>
</dbReference>
<dbReference type="Gene3D" id="1.10.510.10">
    <property type="entry name" value="Transferase(Phosphotransferase) domain 1"/>
    <property type="match status" value="1"/>
</dbReference>
<dbReference type="InterPro" id="IPR003961">
    <property type="entry name" value="FN3_dom"/>
</dbReference>
<comment type="caution">
    <text evidence="16">The sequence shown here is derived from an EMBL/GenBank/DDBJ whole genome shotgun (WGS) entry which is preliminary data.</text>
</comment>
<comment type="caution">
    <text evidence="9">Lacks conserved residue(s) required for the propagation of feature annotation.</text>
</comment>
<evidence type="ECO:0000256" key="1">
    <source>
        <dbReference type="ARBA" id="ARBA00004479"/>
    </source>
</evidence>
<feature type="region of interest" description="Disordered" evidence="10">
    <location>
        <begin position="716"/>
        <end position="746"/>
    </location>
</feature>
<evidence type="ECO:0000256" key="10">
    <source>
        <dbReference type="SAM" id="MobiDB-lite"/>
    </source>
</evidence>
<keyword evidence="7" id="KW-0675">Receptor</keyword>
<evidence type="ECO:0000259" key="14">
    <source>
        <dbReference type="PROSITE" id="PS50022"/>
    </source>
</evidence>
<dbReference type="InterPro" id="IPR020635">
    <property type="entry name" value="Tyr_kinase_cat_dom"/>
</dbReference>
<dbReference type="PROSITE" id="PS50022">
    <property type="entry name" value="FA58C_3"/>
    <property type="match status" value="1"/>
</dbReference>
<feature type="non-terminal residue" evidence="16">
    <location>
        <position position="963"/>
    </location>
</feature>
<dbReference type="InterPro" id="IPR008266">
    <property type="entry name" value="Tyr_kinase_AS"/>
</dbReference>
<dbReference type="PANTHER" id="PTHR24416">
    <property type="entry name" value="TYROSINE-PROTEIN KINASE RECEPTOR"/>
    <property type="match status" value="1"/>
</dbReference>
<evidence type="ECO:0000259" key="15">
    <source>
        <dbReference type="PROSITE" id="PS50853"/>
    </source>
</evidence>
<feature type="region of interest" description="Disordered" evidence="10">
    <location>
        <begin position="780"/>
        <end position="799"/>
    </location>
</feature>
<feature type="transmembrane region" description="Helical" evidence="11">
    <location>
        <begin position="520"/>
        <end position="541"/>
    </location>
</feature>
<dbReference type="Gene3D" id="2.60.120.260">
    <property type="entry name" value="Galactose-binding domain-like"/>
    <property type="match status" value="1"/>
</dbReference>
<dbReference type="CDD" id="cd00057">
    <property type="entry name" value="FA58C"/>
    <property type="match status" value="1"/>
</dbReference>
<feature type="disulfide bond" evidence="9">
    <location>
        <begin position="54"/>
        <end position="71"/>
    </location>
</feature>
<organism evidence="16 17">
    <name type="scientific">Porites evermanni</name>
    <dbReference type="NCBI Taxonomy" id="104178"/>
    <lineage>
        <taxon>Eukaryota</taxon>
        <taxon>Metazoa</taxon>
        <taxon>Cnidaria</taxon>
        <taxon>Anthozoa</taxon>
        <taxon>Hexacorallia</taxon>
        <taxon>Scleractinia</taxon>
        <taxon>Fungiina</taxon>
        <taxon>Poritidae</taxon>
        <taxon>Porites</taxon>
    </lineage>
</organism>
<evidence type="ECO:0000256" key="3">
    <source>
        <dbReference type="ARBA" id="ARBA00022737"/>
    </source>
</evidence>
<accession>A0ABN8RD49</accession>
<dbReference type="Pfam" id="PF00431">
    <property type="entry name" value="CUB"/>
    <property type="match status" value="1"/>
</dbReference>
<evidence type="ECO:0000313" key="16">
    <source>
        <dbReference type="EMBL" id="CAH3177151.1"/>
    </source>
</evidence>
<sequence>VSCGSVVNNTLKSPAYSNGFYAASMSCVYNTSIPYGKAMRFKFQSFDLASDSECRIDYLKITNGITELRYCGDQLTGTDLLVSGNYVVLTFHTDWLLENKRGFEIFFAQEISNCQDALGLEKGAISDVQISASSQLDKNHEPSQGRLNLKGSWSAYINDAKQWLQIDLGSNRVTVTRVATQGSNFQSQWVINYTLKYSDDGLSFQLYKQQGQSEHKVRHLCRHLYCGEFVTFLKKYFGIVNHTEGWCPGSKAATFSQNGSYATVPNINITTCDFTIAFWVKYIGVDGPILALWSKDGKLFYVTVKNSRLILSMRKTFHLQINYWNHVAVTCQQHKIKVFVNGREEALKDEWNEYFFSSLGRYQSDYIIGNDPGLVQMPMANGVFVGAVMDLYVTGIALSVKQIGDLMKGKPITPVINNKESEIHGCKVNVKWSRKEICTVTKSSVRFREIKPQGDEAEWTEYKVPSTTFHLLSLECDKGYEIAVSSWFGEVQSDWSVSWKFKTRSTETLLQLYSLTGVPILWIVLGVSVALSALVVGIIVYRKRAKRNERSSESDIAEFMLLEVPHERVTIMEELGRGALGRVYRSVMKGLPEKNTSSKPKDHSLDSHKGRIVATKVLPENATEEDKRQLVQEIELMKEVGTHRNIVSMLGYWIQSHPIMLIMEYVPNGDLLQWLRKKRQRLTMKKSRQSDVVERLKPPVPERPIAKLVSKNLQTKDVLDENLKEENRERNNEESGKDGGYHSSGTKEIKIDLDDVERGILINDAPRSEMKPSCLNLGYEDDKEEEEREDVNTSFHQNERRKGSVTSVMVLPSISIAHFSKEKELTPAEPLRNVEEKITIEKEEGSCEGKEDDEEDLSGKEVLCYAWQIAKGMEYLASKGFIHRDLAARNILLGEDRAVKIADFGLLRHANESEIYEVTSVHKLPMKWMAPEALESGIFTFKTDVWSFGVVLWELATMGKLVY</sequence>
<dbReference type="Pfam" id="PF00754">
    <property type="entry name" value="F5_F8_type_C"/>
    <property type="match status" value="1"/>
</dbReference>
<evidence type="ECO:0000256" key="7">
    <source>
        <dbReference type="ARBA" id="ARBA00023170"/>
    </source>
</evidence>
<dbReference type="Gene3D" id="2.60.120.290">
    <property type="entry name" value="Spermadhesin, CUB domain"/>
    <property type="match status" value="1"/>
</dbReference>
<evidence type="ECO:0000256" key="9">
    <source>
        <dbReference type="PROSITE-ProRule" id="PRU00059"/>
    </source>
</evidence>
<keyword evidence="5 11" id="KW-0472">Membrane</keyword>
<dbReference type="Gene3D" id="2.60.120.200">
    <property type="match status" value="1"/>
</dbReference>
<dbReference type="SUPFAM" id="SSF49899">
    <property type="entry name" value="Concanavalin A-like lectins/glucanases"/>
    <property type="match status" value="1"/>
</dbReference>
<dbReference type="SUPFAM" id="SSF56112">
    <property type="entry name" value="Protein kinase-like (PK-like)"/>
    <property type="match status" value="1"/>
</dbReference>
<protein>
    <recommendedName>
        <fullName evidence="18">Receptor protein-tyrosine kinase</fullName>
    </recommendedName>
</protein>
<dbReference type="InterPro" id="IPR008979">
    <property type="entry name" value="Galactose-bd-like_sf"/>
</dbReference>
<dbReference type="InterPro" id="IPR050122">
    <property type="entry name" value="RTK"/>
</dbReference>
<dbReference type="EMBL" id="CALNXI010001791">
    <property type="protein sequence ID" value="CAH3177151.1"/>
    <property type="molecule type" value="Genomic_DNA"/>
</dbReference>
<evidence type="ECO:0000259" key="12">
    <source>
        <dbReference type="PROSITE" id="PS01180"/>
    </source>
</evidence>
<evidence type="ECO:0000256" key="8">
    <source>
        <dbReference type="ARBA" id="ARBA00023180"/>
    </source>
</evidence>
<dbReference type="PROSITE" id="PS50011">
    <property type="entry name" value="PROTEIN_KINASE_DOM"/>
    <property type="match status" value="1"/>
</dbReference>
<feature type="domain" description="Fibronectin type-III" evidence="15">
    <location>
        <begin position="414"/>
        <end position="506"/>
    </location>
</feature>
<dbReference type="InterPro" id="IPR000421">
    <property type="entry name" value="FA58C"/>
</dbReference>
<evidence type="ECO:0000313" key="17">
    <source>
        <dbReference type="Proteomes" id="UP001159427"/>
    </source>
</evidence>
<evidence type="ECO:0008006" key="18">
    <source>
        <dbReference type="Google" id="ProtNLM"/>
    </source>
</evidence>
<dbReference type="PROSITE" id="PS50853">
    <property type="entry name" value="FN3"/>
    <property type="match status" value="1"/>
</dbReference>
<dbReference type="SMART" id="SM00042">
    <property type="entry name" value="CUB"/>
    <property type="match status" value="1"/>
</dbReference>
<evidence type="ECO:0000256" key="5">
    <source>
        <dbReference type="ARBA" id="ARBA00023136"/>
    </source>
</evidence>
<dbReference type="SUPFAM" id="SSF49785">
    <property type="entry name" value="Galactose-binding domain-like"/>
    <property type="match status" value="1"/>
</dbReference>
<keyword evidence="3" id="KW-0677">Repeat</keyword>
<dbReference type="InterPro" id="IPR013783">
    <property type="entry name" value="Ig-like_fold"/>
</dbReference>
<dbReference type="InterPro" id="IPR011009">
    <property type="entry name" value="Kinase-like_dom_sf"/>
</dbReference>
<gene>
    <name evidence="16" type="ORF">PEVE_00011022</name>
</gene>
<reference evidence="16 17" key="1">
    <citation type="submission" date="2022-05" db="EMBL/GenBank/DDBJ databases">
        <authorList>
            <consortium name="Genoscope - CEA"/>
            <person name="William W."/>
        </authorList>
    </citation>
    <scope>NUCLEOTIDE SEQUENCE [LARGE SCALE GENOMIC DNA]</scope>
</reference>
<dbReference type="InterPro" id="IPR013320">
    <property type="entry name" value="ConA-like_dom_sf"/>
</dbReference>
<dbReference type="Gene3D" id="3.30.200.20">
    <property type="entry name" value="Phosphorylase Kinase, domain 1"/>
    <property type="match status" value="1"/>
</dbReference>
<proteinExistence type="predicted"/>
<dbReference type="CDD" id="cd00041">
    <property type="entry name" value="CUB"/>
    <property type="match status" value="1"/>
</dbReference>
<dbReference type="PROSITE" id="PS01180">
    <property type="entry name" value="CUB"/>
    <property type="match status" value="1"/>
</dbReference>
<dbReference type="Pfam" id="PF07714">
    <property type="entry name" value="PK_Tyr_Ser-Thr"/>
    <property type="match status" value="2"/>
</dbReference>
<feature type="domain" description="CUB" evidence="12">
    <location>
        <begin position="1"/>
        <end position="110"/>
    </location>
</feature>
<keyword evidence="4 11" id="KW-1133">Transmembrane helix</keyword>
<feature type="compositionally biased region" description="Basic and acidic residues" evidence="10">
    <location>
        <begin position="717"/>
        <end position="746"/>
    </location>
</feature>
<dbReference type="InterPro" id="IPR001245">
    <property type="entry name" value="Ser-Thr/Tyr_kinase_cat_dom"/>
</dbReference>
<comment type="subcellular location">
    <subcellularLocation>
        <location evidence="1">Membrane</location>
        <topology evidence="1">Single-pass type I membrane protein</topology>
    </subcellularLocation>
</comment>
<keyword evidence="6 9" id="KW-1015">Disulfide bond</keyword>
<evidence type="ECO:0000256" key="2">
    <source>
        <dbReference type="ARBA" id="ARBA00022692"/>
    </source>
</evidence>
<feature type="compositionally biased region" description="Acidic residues" evidence="10">
    <location>
        <begin position="780"/>
        <end position="789"/>
    </location>
</feature>
<evidence type="ECO:0000256" key="6">
    <source>
        <dbReference type="ARBA" id="ARBA00023157"/>
    </source>
</evidence>
<evidence type="ECO:0000256" key="4">
    <source>
        <dbReference type="ARBA" id="ARBA00022989"/>
    </source>
</evidence>
<keyword evidence="2 11" id="KW-0812">Transmembrane</keyword>
<dbReference type="SUPFAM" id="SSF49854">
    <property type="entry name" value="Spermadhesin, CUB domain"/>
    <property type="match status" value="1"/>
</dbReference>
<dbReference type="SMART" id="SM00219">
    <property type="entry name" value="TyrKc"/>
    <property type="match status" value="1"/>
</dbReference>
<evidence type="ECO:0000256" key="11">
    <source>
        <dbReference type="SAM" id="Phobius"/>
    </source>
</evidence>
<feature type="domain" description="Protein kinase" evidence="13">
    <location>
        <begin position="569"/>
        <end position="963"/>
    </location>
</feature>
<dbReference type="PANTHER" id="PTHR24416:SF611">
    <property type="entry name" value="TYROSINE-PROTEIN KINASE TRANSMEMBRANE RECEPTOR ROR"/>
    <property type="match status" value="1"/>
</dbReference>
<dbReference type="Gene3D" id="2.60.40.10">
    <property type="entry name" value="Immunoglobulins"/>
    <property type="match status" value="1"/>
</dbReference>
<evidence type="ECO:0000259" key="13">
    <source>
        <dbReference type="PROSITE" id="PS50011"/>
    </source>
</evidence>
<dbReference type="PROSITE" id="PS00109">
    <property type="entry name" value="PROTEIN_KINASE_TYR"/>
    <property type="match status" value="1"/>
</dbReference>
<dbReference type="Pfam" id="PF13385">
    <property type="entry name" value="Laminin_G_3"/>
    <property type="match status" value="1"/>
</dbReference>
<keyword evidence="8" id="KW-0325">Glycoprotein</keyword>
<feature type="domain" description="F5/8 type C" evidence="14">
    <location>
        <begin position="114"/>
        <end position="212"/>
    </location>
</feature>